<feature type="coiled-coil region" evidence="1">
    <location>
        <begin position="13"/>
        <end position="40"/>
    </location>
</feature>
<feature type="transmembrane region" description="Helical" evidence="2">
    <location>
        <begin position="73"/>
        <end position="94"/>
    </location>
</feature>
<feature type="transmembrane region" description="Helical" evidence="2">
    <location>
        <begin position="174"/>
        <end position="198"/>
    </location>
</feature>
<comment type="caution">
    <text evidence="3">The sequence shown here is derived from an EMBL/GenBank/DDBJ whole genome shotgun (WGS) entry which is preliminary data.</text>
</comment>
<dbReference type="Proteomes" id="UP000253975">
    <property type="component" value="Unassembled WGS sequence"/>
</dbReference>
<evidence type="ECO:0000313" key="4">
    <source>
        <dbReference type="Proteomes" id="UP000253975"/>
    </source>
</evidence>
<protein>
    <submittedName>
        <fullName evidence="3">Uncharacterized protein</fullName>
    </submittedName>
</protein>
<evidence type="ECO:0000256" key="2">
    <source>
        <dbReference type="SAM" id="Phobius"/>
    </source>
</evidence>
<dbReference type="InterPro" id="IPR049920">
    <property type="entry name" value="IK1_05631-like"/>
</dbReference>
<reference evidence="3 4" key="1">
    <citation type="journal article" date="2018" name="Elife">
        <title>Discovery and characterization of a prevalent human gut bacterial enzyme sufficient for the inactivation of a family of plant toxins.</title>
        <authorList>
            <person name="Koppel N."/>
            <person name="Bisanz J.E."/>
            <person name="Pandelia M.E."/>
            <person name="Turnbaugh P.J."/>
            <person name="Balskus E.P."/>
        </authorList>
    </citation>
    <scope>NUCLEOTIDE SEQUENCE [LARGE SCALE GENOMIC DNA]</scope>
    <source>
        <strain evidence="3 4">OB21 GAM31</strain>
    </source>
</reference>
<keyword evidence="2" id="KW-0472">Membrane</keyword>
<keyword evidence="1" id="KW-0175">Coiled coil</keyword>
<evidence type="ECO:0000313" key="3">
    <source>
        <dbReference type="EMBL" id="RDB56524.1"/>
    </source>
</evidence>
<accession>A0A369LBH4</accession>
<keyword evidence="2" id="KW-1133">Transmembrane helix</keyword>
<organism evidence="3 4">
    <name type="scientific">Slackia isoflavoniconvertens</name>
    <dbReference type="NCBI Taxonomy" id="572010"/>
    <lineage>
        <taxon>Bacteria</taxon>
        <taxon>Bacillati</taxon>
        <taxon>Actinomycetota</taxon>
        <taxon>Coriobacteriia</taxon>
        <taxon>Eggerthellales</taxon>
        <taxon>Eggerthellaceae</taxon>
        <taxon>Slackia</taxon>
    </lineage>
</organism>
<dbReference type="Pfam" id="PF18159">
    <property type="entry name" value="S_4TM"/>
    <property type="match status" value="1"/>
</dbReference>
<proteinExistence type="predicted"/>
<evidence type="ECO:0000256" key="1">
    <source>
        <dbReference type="SAM" id="Coils"/>
    </source>
</evidence>
<dbReference type="EMBL" id="PPTO01000014">
    <property type="protein sequence ID" value="RDB56524.1"/>
    <property type="molecule type" value="Genomic_DNA"/>
</dbReference>
<gene>
    <name evidence="3" type="ORF">C1881_08315</name>
</gene>
<name>A0A369LBH4_9ACTN</name>
<sequence>MRAGPRKVVALNNGDEIKRIQELEENKRLLAAQREMYSTAKRFDCANALVCFAGPLFVTLIQLVSAIPSGALIAVWLLAMAAGLVLPSLSAGLVKKAAQVQQAFDSKVFGMPFENAGIGRGDVARYADRYYARCERKGIDPGLDDWYSVDLSGLEAGEAIARCQRQNAEWTRRLLLRSIGGEVAAAAVFGALLWSLVARLSVDPLSLTFLLSIVEWAIQRVARCLSTLRKVGNLSVSMSFDLSSEENVRRAQGAIYDYRSSSYIVSDFVYRLFKGRDDMATSRD</sequence>
<dbReference type="AlphaFoldDB" id="A0A369LBH4"/>
<feature type="transmembrane region" description="Helical" evidence="2">
    <location>
        <begin position="46"/>
        <end position="67"/>
    </location>
</feature>
<keyword evidence="2" id="KW-0812">Transmembrane</keyword>